<name>A0AAI9DAB6_PROST</name>
<dbReference type="PANTHER" id="PTHR34817:SF2">
    <property type="entry name" value="NUCLEOTIDYLTRANSFERASE"/>
    <property type="match status" value="1"/>
</dbReference>
<accession>A0AAI9DAB6</accession>
<dbReference type="AlphaFoldDB" id="A0AAI9DAB6"/>
<dbReference type="PANTHER" id="PTHR34817">
    <property type="entry name" value="NUCLEOTIDYLTRANSFERASE"/>
    <property type="match status" value="1"/>
</dbReference>
<organism evidence="1">
    <name type="scientific">Providencia stuartii</name>
    <dbReference type="NCBI Taxonomy" id="588"/>
    <lineage>
        <taxon>Bacteria</taxon>
        <taxon>Pseudomonadati</taxon>
        <taxon>Pseudomonadota</taxon>
        <taxon>Gammaproteobacteria</taxon>
        <taxon>Enterobacterales</taxon>
        <taxon>Morganellaceae</taxon>
        <taxon>Providencia</taxon>
    </lineage>
</organism>
<gene>
    <name evidence="1" type="ORF">RG298_002850</name>
</gene>
<reference evidence="1" key="1">
    <citation type="submission" date="2024-02" db="EMBL/GenBank/DDBJ databases">
        <authorList>
            <consortium name="Clinical and Environmental Microbiology Branch: Whole genome sequencing antimicrobial resistance pathogens in the healthcare setting"/>
        </authorList>
    </citation>
    <scope>NUCLEOTIDE SEQUENCE</scope>
    <source>
        <strain evidence="1">2021GO-0154</strain>
    </source>
</reference>
<dbReference type="InterPro" id="IPR018775">
    <property type="entry name" value="RlaP"/>
</dbReference>
<protein>
    <submittedName>
        <fullName evidence="1">Nucleotidyltransferase domain-containing protein</fullName>
    </submittedName>
</protein>
<proteinExistence type="predicted"/>
<dbReference type="Pfam" id="PF10127">
    <property type="entry name" value="RlaP"/>
    <property type="match status" value="1"/>
</dbReference>
<sequence length="266" mass="31012">MESQCVMVSSQMQKRIREALVKIEIEHQVKVLFACESGSRGWGFSSRDSDYDVRFIYVHSLDWYLTLDSKRDVIEKPIDNELDIAGWELSKALRLMRNSNPALIEWLHSPIVYRKDELFFEQLEQLASKFYSSLKARYHYLSIAKRNLHTDFKNEQVKLKKYFYILRAILALRWIEQSNDMPPMAFSQLVAATVTDHTVLAEIDELLVIKQNANESQYGSRRPAIDQLINETIASAETLNLPEPYCRDSRLLDEFLKSTILINKIA</sequence>
<comment type="caution">
    <text evidence="1">The sequence shown here is derived from an EMBL/GenBank/DDBJ whole genome shotgun (WGS) entry which is preliminary data.</text>
</comment>
<dbReference type="EMBL" id="ABMABF030000009">
    <property type="protein sequence ID" value="EMJ5135102.1"/>
    <property type="molecule type" value="Genomic_DNA"/>
</dbReference>
<evidence type="ECO:0000313" key="1">
    <source>
        <dbReference type="EMBL" id="EMJ5135102.1"/>
    </source>
</evidence>